<keyword evidence="1" id="KW-0732">Signal</keyword>
<dbReference type="Gene3D" id="2.130.10.10">
    <property type="entry name" value="YVTN repeat-like/Quinoprotein amine dehydrogenase"/>
    <property type="match status" value="3"/>
</dbReference>
<accession>A0A843YKM3</accession>
<dbReference type="EMBL" id="WINI01000003">
    <property type="protein sequence ID" value="MQR00379.1"/>
    <property type="molecule type" value="Genomic_DNA"/>
</dbReference>
<sequence>MNKSRITIASIALILLGSAAWWGISAKSNSASAPANVLTTADAAPVATTDAVVTVPGMPAVIDKNNLYSETASGHMSAAVAGALERVYVPNHSGNSVSVIDPTTLKVVDTFKVGNTPQHIVPSWDLRTLWVANNAEGRPDGSLTPIDPLTGKPGTAIPVEDPYNLYWTPDGQSAIVVVEAQKRLDFRDPHTMALKFSIATPECGGINHADFSIDGKFALFTCEFDGAVTKIDMVNHSVIGTLKLSKYFDRPDALEAISKAGGESKKFRQIPDPSKLGGQICATKGMPQDVRASPDGKIFYVADMMADGVHVVDGASFKQIDFIPTGVGAHGLYPSRDGKHLYVANRGSNEIHGKRGGPGSISVIDFATRKVITNWPIPGGGSPDMGNVSADGKYLWLSGRFDDVVYRINTTTGVVDKVKVGREPHGLTVWPQPGRYSLGHTGNLR</sequence>
<dbReference type="InterPro" id="IPR011045">
    <property type="entry name" value="N2O_reductase_N"/>
</dbReference>
<dbReference type="InterPro" id="IPR048433">
    <property type="entry name" value="YNCE-like_beta-prop"/>
</dbReference>
<dbReference type="InterPro" id="IPR051200">
    <property type="entry name" value="Host-pathogen_enzymatic-act"/>
</dbReference>
<evidence type="ECO:0000259" key="2">
    <source>
        <dbReference type="Pfam" id="PF21783"/>
    </source>
</evidence>
<reference evidence="3 4" key="1">
    <citation type="submission" date="2019-10" db="EMBL/GenBank/DDBJ databases">
        <title>Glaciimonas soli sp. nov., a psychrophilic bacterium isolated from the forest soil of a high elevation mountain in Taiwan.</title>
        <authorList>
            <person name="Wang L.-T."/>
            <person name="Shieh W.Y."/>
        </authorList>
    </citation>
    <scope>NUCLEOTIDE SEQUENCE [LARGE SCALE GENOMIC DNA]</scope>
    <source>
        <strain evidence="3 4">GS1</strain>
    </source>
</reference>
<dbReference type="PANTHER" id="PTHR47197:SF3">
    <property type="entry name" value="DIHYDRO-HEME D1 DEHYDROGENASE"/>
    <property type="match status" value="1"/>
</dbReference>
<keyword evidence="4" id="KW-1185">Reference proteome</keyword>
<dbReference type="PANTHER" id="PTHR47197">
    <property type="entry name" value="PROTEIN NIRF"/>
    <property type="match status" value="1"/>
</dbReference>
<name>A0A843YKM3_9BURK</name>
<evidence type="ECO:0000313" key="4">
    <source>
        <dbReference type="Proteomes" id="UP000451565"/>
    </source>
</evidence>
<organism evidence="3 4">
    <name type="scientific">Glaciimonas soli</name>
    <dbReference type="NCBI Taxonomy" id="2590999"/>
    <lineage>
        <taxon>Bacteria</taxon>
        <taxon>Pseudomonadati</taxon>
        <taxon>Pseudomonadota</taxon>
        <taxon>Betaproteobacteria</taxon>
        <taxon>Burkholderiales</taxon>
        <taxon>Oxalobacteraceae</taxon>
        <taxon>Glaciimonas</taxon>
    </lineage>
</organism>
<dbReference type="SUPFAM" id="SSF50974">
    <property type="entry name" value="Nitrous oxide reductase, N-terminal domain"/>
    <property type="match status" value="1"/>
</dbReference>
<dbReference type="AlphaFoldDB" id="A0A843YKM3"/>
<protein>
    <recommendedName>
        <fullName evidence="2">YNCE-like beta-propeller domain-containing protein</fullName>
    </recommendedName>
</protein>
<dbReference type="OrthoDB" id="145213at2"/>
<dbReference type="Proteomes" id="UP000451565">
    <property type="component" value="Unassembled WGS sequence"/>
</dbReference>
<evidence type="ECO:0000313" key="3">
    <source>
        <dbReference type="EMBL" id="MQR00379.1"/>
    </source>
</evidence>
<dbReference type="Pfam" id="PF21783">
    <property type="entry name" value="YNCE"/>
    <property type="match status" value="1"/>
</dbReference>
<dbReference type="InterPro" id="IPR011964">
    <property type="entry name" value="YVTN_b-propeller_repeat"/>
</dbReference>
<gene>
    <name evidence="3" type="ORF">GEV47_06765</name>
</gene>
<comment type="caution">
    <text evidence="3">The sequence shown here is derived from an EMBL/GenBank/DDBJ whole genome shotgun (WGS) entry which is preliminary data.</text>
</comment>
<evidence type="ECO:0000256" key="1">
    <source>
        <dbReference type="ARBA" id="ARBA00022729"/>
    </source>
</evidence>
<feature type="domain" description="YNCE-like beta-propeller" evidence="2">
    <location>
        <begin position="283"/>
        <end position="427"/>
    </location>
</feature>
<dbReference type="InterPro" id="IPR015943">
    <property type="entry name" value="WD40/YVTN_repeat-like_dom_sf"/>
</dbReference>
<dbReference type="NCBIfam" id="TIGR02276">
    <property type="entry name" value="beta_rpt_yvtn"/>
    <property type="match status" value="1"/>
</dbReference>
<proteinExistence type="predicted"/>